<sequence length="141" mass="15716">MATVTDRPLDGETITNCHGYVIAGWSCSWALKDIKIGSKTLDDKNRRTEADDASYLCRNINPTSVINCERCGAGFGAGTEALDKDGKVIATVQIGSDYYWRYSKEYQARNHKLKGNFHLSGSSYDEEPEPRQEERDGRGSD</sequence>
<dbReference type="OrthoDB" id="4969066at2759"/>
<name>A0A3M2S521_9HYPO</name>
<gene>
    <name evidence="2" type="ORF">CDV36_007680</name>
</gene>
<accession>A0A3M2S521</accession>
<dbReference type="AlphaFoldDB" id="A0A3M2S521"/>
<proteinExistence type="predicted"/>
<protein>
    <submittedName>
        <fullName evidence="2">Uncharacterized protein</fullName>
    </submittedName>
</protein>
<organism evidence="2 3">
    <name type="scientific">Fusarium kuroshium</name>
    <dbReference type="NCBI Taxonomy" id="2010991"/>
    <lineage>
        <taxon>Eukaryota</taxon>
        <taxon>Fungi</taxon>
        <taxon>Dikarya</taxon>
        <taxon>Ascomycota</taxon>
        <taxon>Pezizomycotina</taxon>
        <taxon>Sordariomycetes</taxon>
        <taxon>Hypocreomycetidae</taxon>
        <taxon>Hypocreales</taxon>
        <taxon>Nectriaceae</taxon>
        <taxon>Fusarium</taxon>
        <taxon>Fusarium solani species complex</taxon>
    </lineage>
</organism>
<feature type="region of interest" description="Disordered" evidence="1">
    <location>
        <begin position="117"/>
        <end position="141"/>
    </location>
</feature>
<evidence type="ECO:0000313" key="3">
    <source>
        <dbReference type="Proteomes" id="UP000277212"/>
    </source>
</evidence>
<evidence type="ECO:0000256" key="1">
    <source>
        <dbReference type="SAM" id="MobiDB-lite"/>
    </source>
</evidence>
<dbReference type="Proteomes" id="UP000277212">
    <property type="component" value="Unassembled WGS sequence"/>
</dbReference>
<reference evidence="2 3" key="1">
    <citation type="submission" date="2017-06" db="EMBL/GenBank/DDBJ databases">
        <title>Comparative genomic analysis of Ambrosia Fusariam Clade fungi.</title>
        <authorList>
            <person name="Stajich J.E."/>
            <person name="Carrillo J."/>
            <person name="Kijimoto T."/>
            <person name="Eskalen A."/>
            <person name="O'Donnell K."/>
            <person name="Kasson M."/>
        </authorList>
    </citation>
    <scope>NUCLEOTIDE SEQUENCE [LARGE SCALE GENOMIC DNA]</scope>
    <source>
        <strain evidence="2">UCR3666</strain>
    </source>
</reference>
<comment type="caution">
    <text evidence="2">The sequence shown here is derived from an EMBL/GenBank/DDBJ whole genome shotgun (WGS) entry which is preliminary data.</text>
</comment>
<evidence type="ECO:0000313" key="2">
    <source>
        <dbReference type="EMBL" id="RMJ12663.1"/>
    </source>
</evidence>
<keyword evidence="3" id="KW-1185">Reference proteome</keyword>
<dbReference type="EMBL" id="NKUJ01000128">
    <property type="protein sequence ID" value="RMJ12663.1"/>
    <property type="molecule type" value="Genomic_DNA"/>
</dbReference>
<feature type="compositionally biased region" description="Basic and acidic residues" evidence="1">
    <location>
        <begin position="129"/>
        <end position="141"/>
    </location>
</feature>